<keyword evidence="4" id="KW-1185">Reference proteome</keyword>
<evidence type="ECO:0000259" key="2">
    <source>
        <dbReference type="PROSITE" id="PS51708"/>
    </source>
</evidence>
<protein>
    <submittedName>
        <fullName evidence="3">CYTH and CHAD domain-containing protein</fullName>
    </submittedName>
</protein>
<dbReference type="CDD" id="cd07374">
    <property type="entry name" value="CYTH-like_Pase"/>
    <property type="match status" value="1"/>
</dbReference>
<evidence type="ECO:0000313" key="4">
    <source>
        <dbReference type="Proteomes" id="UP000722125"/>
    </source>
</evidence>
<evidence type="ECO:0000313" key="3">
    <source>
        <dbReference type="EMBL" id="MBT0993745.1"/>
    </source>
</evidence>
<dbReference type="PANTHER" id="PTHR39339:SF1">
    <property type="entry name" value="CHAD DOMAIN-CONTAINING PROTEIN"/>
    <property type="match status" value="1"/>
</dbReference>
<organism evidence="3 4">
    <name type="scientific">Cellulomonas fulva</name>
    <dbReference type="NCBI Taxonomy" id="2835530"/>
    <lineage>
        <taxon>Bacteria</taxon>
        <taxon>Bacillati</taxon>
        <taxon>Actinomycetota</taxon>
        <taxon>Actinomycetes</taxon>
        <taxon>Micrococcales</taxon>
        <taxon>Cellulomonadaceae</taxon>
        <taxon>Cellulomonas</taxon>
    </lineage>
</organism>
<gene>
    <name evidence="3" type="ORF">KIN34_05530</name>
</gene>
<accession>A0ABS5TX77</accession>
<dbReference type="PROSITE" id="PS51707">
    <property type="entry name" value="CYTH"/>
    <property type="match status" value="1"/>
</dbReference>
<dbReference type="Pfam" id="PF01928">
    <property type="entry name" value="CYTH"/>
    <property type="match status" value="1"/>
</dbReference>
<feature type="domain" description="CYTH" evidence="1">
    <location>
        <begin position="6"/>
        <end position="196"/>
    </location>
</feature>
<dbReference type="Gene3D" id="2.40.320.10">
    <property type="entry name" value="Hypothetical Protein Pfu-838710-001"/>
    <property type="match status" value="1"/>
</dbReference>
<dbReference type="SMART" id="SM00880">
    <property type="entry name" value="CHAD"/>
    <property type="match status" value="1"/>
</dbReference>
<sequence>MTTSDVHELEVPLDVPDGWALPDLTGGGVDRVADAGVLDLDARYLDTADLALLRRGVTLRRRTGDDEAGWHLKLPAGPGRDELRAPVDEDAPDEVPARLLELVAGLRLGSDLVPVARIRTRRTVRRLLAADGRTLAEVVLDDVDARPALGPATTWHGVEVELVDGSPGLLAALVDRLVAGGAEPTQDRKLARALGRREGAAPAPATGAELVRSTLGRHVDRLIGLDPRVRRDDPDAVHKARVAARRLREALRTFRPLLDREVTESLRDELRWWGRVLGEVRDAEVRAARVADVLDALPDELVIGPVRARTGGDLRGERERAHAAALDAMASARYLDLLVRVDALAQDPPVVRHAHRPAERVAARAVRRAWRRLRRRADELAAVPAATSPGAGPAGLVVGPVVDDPALAEALHALRKSAKAARYAAQACTVVVGRRARRFARRAEAVQDAAGAHHDAVELAAELRGQGVAAHLAGENALTFGLLVAAERARAAQAFAAYEDAWDRLDRGTVRAWTR</sequence>
<evidence type="ECO:0000259" key="1">
    <source>
        <dbReference type="PROSITE" id="PS51707"/>
    </source>
</evidence>
<dbReference type="InterPro" id="IPR038186">
    <property type="entry name" value="CHAD_dom_sf"/>
</dbReference>
<dbReference type="InterPro" id="IPR033469">
    <property type="entry name" value="CYTH-like_dom_sf"/>
</dbReference>
<dbReference type="Gene3D" id="1.40.20.10">
    <property type="entry name" value="CHAD domain"/>
    <property type="match status" value="1"/>
</dbReference>
<reference evidence="3 4" key="1">
    <citation type="submission" date="2021-05" db="EMBL/GenBank/DDBJ databases">
        <title>Description of Cellulomonas sp. DKR-3 sp. nov.</title>
        <authorList>
            <person name="Dahal R.H."/>
            <person name="Chaudhary D.K."/>
        </authorList>
    </citation>
    <scope>NUCLEOTIDE SEQUENCE [LARGE SCALE GENOMIC DNA]</scope>
    <source>
        <strain evidence="3 4">DKR-3</strain>
    </source>
</reference>
<name>A0ABS5TX77_9CELL</name>
<dbReference type="Proteomes" id="UP000722125">
    <property type="component" value="Unassembled WGS sequence"/>
</dbReference>
<dbReference type="SMART" id="SM01118">
    <property type="entry name" value="CYTH"/>
    <property type="match status" value="1"/>
</dbReference>
<dbReference type="InterPro" id="IPR023577">
    <property type="entry name" value="CYTH_domain"/>
</dbReference>
<comment type="caution">
    <text evidence="3">The sequence shown here is derived from an EMBL/GenBank/DDBJ whole genome shotgun (WGS) entry which is preliminary data.</text>
</comment>
<dbReference type="EMBL" id="JAHBOH010000001">
    <property type="protein sequence ID" value="MBT0993745.1"/>
    <property type="molecule type" value="Genomic_DNA"/>
</dbReference>
<dbReference type="SUPFAM" id="SSF55154">
    <property type="entry name" value="CYTH-like phosphatases"/>
    <property type="match status" value="1"/>
</dbReference>
<dbReference type="Pfam" id="PF05235">
    <property type="entry name" value="CHAD"/>
    <property type="match status" value="1"/>
</dbReference>
<dbReference type="PROSITE" id="PS51708">
    <property type="entry name" value="CHAD"/>
    <property type="match status" value="1"/>
</dbReference>
<dbReference type="PANTHER" id="PTHR39339">
    <property type="entry name" value="SLR1444 PROTEIN"/>
    <property type="match status" value="1"/>
</dbReference>
<feature type="domain" description="CHAD" evidence="2">
    <location>
        <begin position="204"/>
        <end position="507"/>
    </location>
</feature>
<dbReference type="InterPro" id="IPR007899">
    <property type="entry name" value="CHAD_dom"/>
</dbReference>
<proteinExistence type="predicted"/>
<dbReference type="RefSeq" id="WP_214347824.1">
    <property type="nucleotide sequence ID" value="NZ_JAHBOH010000001.1"/>
</dbReference>